<reference evidence="1 2" key="1">
    <citation type="submission" date="2020-04" db="EMBL/GenBank/DDBJ databases">
        <title>Molecular characterization of pseudomonads from Agaricus bisporus reveal novel blotch 2 pathogens in Western Europe.</title>
        <authorList>
            <person name="Taparia T."/>
            <person name="Krijger M."/>
            <person name="Haynes E."/>
            <person name="Elpinstone J.G."/>
            <person name="Noble R."/>
            <person name="Van Der Wolf J."/>
        </authorList>
    </citation>
    <scope>NUCLEOTIDE SEQUENCE [LARGE SCALE GENOMIC DNA]</scope>
    <source>
        <strain evidence="1 2">F1001</strain>
    </source>
</reference>
<organism evidence="1 2">
    <name type="scientific">Pseudomonas gingeri</name>
    <dbReference type="NCBI Taxonomy" id="117681"/>
    <lineage>
        <taxon>Bacteria</taxon>
        <taxon>Pseudomonadati</taxon>
        <taxon>Pseudomonadota</taxon>
        <taxon>Gammaproteobacteria</taxon>
        <taxon>Pseudomonadales</taxon>
        <taxon>Pseudomonadaceae</taxon>
        <taxon>Pseudomonas</taxon>
    </lineage>
</organism>
<dbReference type="Proteomes" id="UP000582981">
    <property type="component" value="Unassembled WGS sequence"/>
</dbReference>
<dbReference type="Gene3D" id="2.60.40.3910">
    <property type="entry name" value="Inclusion body protein"/>
    <property type="match status" value="1"/>
</dbReference>
<sequence>MPQDAFDRHLLFILDSETLLENHPSPSDSADSPTTTQARHLFIQGARPEGWQGPDEQPFNLSASPGDSLHIRFAPIALRGENLLFVHDLQVLDNSILSPATASTRSGVQLARPRFDNLLEIETETADDFFWESRLNAHGRTGIDIRFALLGNDCSILGYFSMPLELDFHP</sequence>
<evidence type="ECO:0000313" key="1">
    <source>
        <dbReference type="EMBL" id="NWB50919.1"/>
    </source>
</evidence>
<dbReference type="AlphaFoldDB" id="A0A7Y7WMD3"/>
<dbReference type="RefSeq" id="WP_177145729.1">
    <property type="nucleotide sequence ID" value="NZ_JACAPU010000047.1"/>
</dbReference>
<comment type="caution">
    <text evidence="1">The sequence shown here is derived from an EMBL/GenBank/DDBJ whole genome shotgun (WGS) entry which is preliminary data.</text>
</comment>
<name>A0A7Y7WMD3_9PSED</name>
<dbReference type="InterPro" id="IPR021087">
    <property type="entry name" value="Uncharacterised_PixA/AidA"/>
</dbReference>
<proteinExistence type="predicted"/>
<evidence type="ECO:0008006" key="3">
    <source>
        <dbReference type="Google" id="ProtNLM"/>
    </source>
</evidence>
<gene>
    <name evidence="1" type="ORF">HX829_31070</name>
</gene>
<dbReference type="EMBL" id="JACAPU010000047">
    <property type="protein sequence ID" value="NWB50919.1"/>
    <property type="molecule type" value="Genomic_DNA"/>
</dbReference>
<dbReference type="Pfam" id="PF12306">
    <property type="entry name" value="PixA"/>
    <property type="match status" value="1"/>
</dbReference>
<evidence type="ECO:0000313" key="2">
    <source>
        <dbReference type="Proteomes" id="UP000582981"/>
    </source>
</evidence>
<dbReference type="InterPro" id="IPR038712">
    <property type="entry name" value="PixA-like_sf"/>
</dbReference>
<protein>
    <recommendedName>
        <fullName evidence="3">Inclusion body protein</fullName>
    </recommendedName>
</protein>
<accession>A0A7Y7WMD3</accession>